<evidence type="ECO:0000256" key="2">
    <source>
        <dbReference type="ARBA" id="ARBA00022737"/>
    </source>
</evidence>
<dbReference type="PROSITE" id="PS00028">
    <property type="entry name" value="ZINC_FINGER_C2H2_1"/>
    <property type="match status" value="2"/>
</dbReference>
<feature type="compositionally biased region" description="Basic and acidic residues" evidence="8">
    <location>
        <begin position="444"/>
        <end position="456"/>
    </location>
</feature>
<feature type="region of interest" description="Disordered" evidence="8">
    <location>
        <begin position="259"/>
        <end position="329"/>
    </location>
</feature>
<evidence type="ECO:0000313" key="11">
    <source>
        <dbReference type="Proteomes" id="UP001150569"/>
    </source>
</evidence>
<feature type="region of interest" description="Disordered" evidence="8">
    <location>
        <begin position="541"/>
        <end position="575"/>
    </location>
</feature>
<evidence type="ECO:0000256" key="6">
    <source>
        <dbReference type="ARBA" id="ARBA00023163"/>
    </source>
</evidence>
<evidence type="ECO:0000256" key="7">
    <source>
        <dbReference type="PROSITE-ProRule" id="PRU00042"/>
    </source>
</evidence>
<feature type="compositionally biased region" description="Polar residues" evidence="8">
    <location>
        <begin position="289"/>
        <end position="308"/>
    </location>
</feature>
<feature type="domain" description="C2H2-type" evidence="9">
    <location>
        <begin position="521"/>
        <end position="553"/>
    </location>
</feature>
<sequence>MADPTHNPHLTTSYGVPATGDLYSPSHMGGRPTLTAGFVPFHPMSAPMAGSYQSYAHLPATSPGAPPGSLLSSQPQPLTAVPAFNSMGEYGGVEFQSLALSMLIPKEGLGDENGEENLYLNVELDEGRVASGVTESVPGMSLASGLSSMYSPFGSDFAHNSLLASAGLPRGLPQGLFPGVLPTTSDATTLPYFSLLSPTSPTAGRPQVDSLPFMMGISPLTGSGLNTYSNQYPSPVTNASSLLDMQMVANAMAQQGRLANYNDPAPPIMTQPDSSRVASHRTKGAAASPQRTPVSSLTVSTATPTPSSDGRGGTELQHPHPSPCRTMSTANTPLVTLTPAATPTVACTSFNLASMSPADPARMIDEDTAAMASALAAYTSTGSVSPGAVVSANGHSYTMSSMMMEGPDTAVQVPFDSMLGVPTTTPADPTATTTTTTLKPPRRSTGESRRQRPVTAERRVKTFTCAYQDCSKTFSKSSSVRSHEMTHTDKRPYLCDDCKKPFGRNHDLQRHMTTHKPEKEYQCDYCNVRFSRQDALHRHRRNNPNCAVTGARRGPGGRNNNGGTNRPTQVGAAPY</sequence>
<evidence type="ECO:0000256" key="3">
    <source>
        <dbReference type="ARBA" id="ARBA00022771"/>
    </source>
</evidence>
<dbReference type="SUPFAM" id="SSF57667">
    <property type="entry name" value="beta-beta-alpha zinc fingers"/>
    <property type="match status" value="2"/>
</dbReference>
<keyword evidence="6" id="KW-0804">Transcription</keyword>
<dbReference type="PANTHER" id="PTHR23235">
    <property type="entry name" value="KRUEPPEL-LIKE TRANSCRIPTION FACTOR"/>
    <property type="match status" value="1"/>
</dbReference>
<organism evidence="10 11">
    <name type="scientific">Tieghemiomyces parasiticus</name>
    <dbReference type="NCBI Taxonomy" id="78921"/>
    <lineage>
        <taxon>Eukaryota</taxon>
        <taxon>Fungi</taxon>
        <taxon>Fungi incertae sedis</taxon>
        <taxon>Zoopagomycota</taxon>
        <taxon>Kickxellomycotina</taxon>
        <taxon>Dimargaritomycetes</taxon>
        <taxon>Dimargaritales</taxon>
        <taxon>Dimargaritaceae</taxon>
        <taxon>Tieghemiomyces</taxon>
    </lineage>
</organism>
<evidence type="ECO:0000256" key="4">
    <source>
        <dbReference type="ARBA" id="ARBA00022833"/>
    </source>
</evidence>
<dbReference type="GO" id="GO:0008270">
    <property type="term" value="F:zinc ion binding"/>
    <property type="evidence" value="ECO:0007669"/>
    <property type="project" value="UniProtKB-KW"/>
</dbReference>
<keyword evidence="3 7" id="KW-0863">Zinc-finger</keyword>
<reference evidence="10" key="1">
    <citation type="submission" date="2022-07" db="EMBL/GenBank/DDBJ databases">
        <title>Phylogenomic reconstructions and comparative analyses of Kickxellomycotina fungi.</title>
        <authorList>
            <person name="Reynolds N.K."/>
            <person name="Stajich J.E."/>
            <person name="Barry K."/>
            <person name="Grigoriev I.V."/>
            <person name="Crous P."/>
            <person name="Smith M.E."/>
        </authorList>
    </citation>
    <scope>NUCLEOTIDE SEQUENCE</scope>
    <source>
        <strain evidence="10">RSA 861</strain>
    </source>
</reference>
<dbReference type="InterPro" id="IPR036236">
    <property type="entry name" value="Znf_C2H2_sf"/>
</dbReference>
<feature type="compositionally biased region" description="Low complexity" evidence="8">
    <location>
        <begin position="422"/>
        <end position="437"/>
    </location>
</feature>
<dbReference type="Gene3D" id="3.30.160.60">
    <property type="entry name" value="Classic Zinc Finger"/>
    <property type="match status" value="3"/>
</dbReference>
<evidence type="ECO:0000256" key="1">
    <source>
        <dbReference type="ARBA" id="ARBA00022723"/>
    </source>
</evidence>
<dbReference type="Pfam" id="PF13912">
    <property type="entry name" value="zf-C2H2_6"/>
    <property type="match status" value="1"/>
</dbReference>
<keyword evidence="5" id="KW-0805">Transcription regulation</keyword>
<dbReference type="FunFam" id="3.30.160.60:FF:000032">
    <property type="entry name" value="Krueppel-like factor 4"/>
    <property type="match status" value="1"/>
</dbReference>
<feature type="domain" description="C2H2-type" evidence="9">
    <location>
        <begin position="463"/>
        <end position="492"/>
    </location>
</feature>
<feature type="region of interest" description="Disordered" evidence="8">
    <location>
        <begin position="421"/>
        <end position="456"/>
    </location>
</feature>
<dbReference type="InterPro" id="IPR013087">
    <property type="entry name" value="Znf_C2H2_type"/>
</dbReference>
<comment type="caution">
    <text evidence="10">The sequence shown here is derived from an EMBL/GenBank/DDBJ whole genome shotgun (WGS) entry which is preliminary data.</text>
</comment>
<name>A0A9W8A4V3_9FUNG</name>
<keyword evidence="2" id="KW-0677">Repeat</keyword>
<proteinExistence type="predicted"/>
<dbReference type="GO" id="GO:0000981">
    <property type="term" value="F:DNA-binding transcription factor activity, RNA polymerase II-specific"/>
    <property type="evidence" value="ECO:0007669"/>
    <property type="project" value="TreeGrafter"/>
</dbReference>
<dbReference type="SMART" id="SM00355">
    <property type="entry name" value="ZnF_C2H2"/>
    <property type="match status" value="3"/>
</dbReference>
<keyword evidence="4" id="KW-0862">Zinc</keyword>
<dbReference type="PANTHER" id="PTHR23235:SF120">
    <property type="entry name" value="KRUPPEL-LIKE FACTOR 15"/>
    <property type="match status" value="1"/>
</dbReference>
<evidence type="ECO:0000256" key="5">
    <source>
        <dbReference type="ARBA" id="ARBA00023015"/>
    </source>
</evidence>
<dbReference type="OrthoDB" id="8922241at2759"/>
<protein>
    <recommendedName>
        <fullName evidence="9">C2H2-type domain-containing protein</fullName>
    </recommendedName>
</protein>
<accession>A0A9W8A4V3</accession>
<dbReference type="Pfam" id="PF00096">
    <property type="entry name" value="zf-C2H2"/>
    <property type="match status" value="1"/>
</dbReference>
<evidence type="ECO:0000259" key="9">
    <source>
        <dbReference type="PROSITE" id="PS50157"/>
    </source>
</evidence>
<gene>
    <name evidence="10" type="ORF">IWQ60_007029</name>
</gene>
<keyword evidence="11" id="KW-1185">Reference proteome</keyword>
<evidence type="ECO:0000313" key="10">
    <source>
        <dbReference type="EMBL" id="KAJ1920324.1"/>
    </source>
</evidence>
<dbReference type="AlphaFoldDB" id="A0A9W8A4V3"/>
<evidence type="ECO:0000256" key="8">
    <source>
        <dbReference type="SAM" id="MobiDB-lite"/>
    </source>
</evidence>
<dbReference type="EMBL" id="JANBPT010000448">
    <property type="protein sequence ID" value="KAJ1920324.1"/>
    <property type="molecule type" value="Genomic_DNA"/>
</dbReference>
<keyword evidence="1" id="KW-0479">Metal-binding</keyword>
<dbReference type="PROSITE" id="PS50157">
    <property type="entry name" value="ZINC_FINGER_C2H2_2"/>
    <property type="match status" value="3"/>
</dbReference>
<feature type="domain" description="C2H2-type" evidence="9">
    <location>
        <begin position="493"/>
        <end position="520"/>
    </location>
</feature>
<dbReference type="Proteomes" id="UP001150569">
    <property type="component" value="Unassembled WGS sequence"/>
</dbReference>
<dbReference type="GO" id="GO:0000978">
    <property type="term" value="F:RNA polymerase II cis-regulatory region sequence-specific DNA binding"/>
    <property type="evidence" value="ECO:0007669"/>
    <property type="project" value="TreeGrafter"/>
</dbReference>